<reference evidence="1 2" key="1">
    <citation type="submission" date="2021-04" db="EMBL/GenBank/DDBJ databases">
        <title>Characterization of the biosynthetic gene cluster of new lipopeptides with antitumor activity in the genome of the marine Streptomyces PHM034.</title>
        <authorList>
            <person name="Ceniceros A."/>
            <person name="Canedo L."/>
            <person name="Mendez C."/>
            <person name="Olano C."/>
            <person name="Schleissner C."/>
            <person name="Cuevas C."/>
            <person name="De La Calle F."/>
            <person name="Salas J.A."/>
        </authorList>
    </citation>
    <scope>NUCLEOTIDE SEQUENCE [LARGE SCALE GENOMIC DNA]</scope>
    <source>
        <strain evidence="1 2">PHM034</strain>
    </source>
</reference>
<comment type="caution">
    <text evidence="1">The sequence shown here is derived from an EMBL/GenBank/DDBJ whole genome shotgun (WGS) entry which is preliminary data.</text>
</comment>
<dbReference type="EMBL" id="JAGTPG010000001">
    <property type="protein sequence ID" value="MBR8639263.1"/>
    <property type="molecule type" value="Genomic_DNA"/>
</dbReference>
<evidence type="ECO:0000313" key="2">
    <source>
        <dbReference type="Proteomes" id="UP000682308"/>
    </source>
</evidence>
<evidence type="ECO:0000313" key="1">
    <source>
        <dbReference type="EMBL" id="MBR8639263.1"/>
    </source>
</evidence>
<dbReference type="Proteomes" id="UP000682308">
    <property type="component" value="Unassembled WGS sequence"/>
</dbReference>
<keyword evidence="2" id="KW-1185">Reference proteome</keyword>
<proteinExistence type="predicted"/>
<sequence>MIVFTYLGPDGDTRQFAEQAEEAAPWGDVEFVQLPDGVCNGRVRGQGLDVGGRRVAQADRLAGQSMSASAGAGVRESVL</sequence>
<dbReference type="AlphaFoldDB" id="A0A941F905"/>
<name>A0A941F905_9ACTN</name>
<gene>
    <name evidence="1" type="ORF">KEF29_07900</name>
</gene>
<protein>
    <submittedName>
        <fullName evidence="1">Uncharacterized protein</fullName>
    </submittedName>
</protein>
<accession>A0A941F905</accession>
<organism evidence="1 2">
    <name type="scientific">Streptomyces tuirus</name>
    <dbReference type="NCBI Taxonomy" id="68278"/>
    <lineage>
        <taxon>Bacteria</taxon>
        <taxon>Bacillati</taxon>
        <taxon>Actinomycetota</taxon>
        <taxon>Actinomycetes</taxon>
        <taxon>Kitasatosporales</taxon>
        <taxon>Streptomycetaceae</taxon>
        <taxon>Streptomyces</taxon>
    </lineage>
</organism>